<dbReference type="SUPFAM" id="SSF51905">
    <property type="entry name" value="FAD/NAD(P)-binding domain"/>
    <property type="match status" value="1"/>
</dbReference>
<dbReference type="EMBL" id="NIBG01000005">
    <property type="protein sequence ID" value="PAB59926.1"/>
    <property type="molecule type" value="Genomic_DNA"/>
</dbReference>
<dbReference type="PANTHER" id="PTHR42685">
    <property type="entry name" value="GERANYLGERANYL DIPHOSPHATE REDUCTASE"/>
    <property type="match status" value="1"/>
</dbReference>
<evidence type="ECO:0000313" key="2">
    <source>
        <dbReference type="EMBL" id="PAB59926.1"/>
    </source>
</evidence>
<gene>
    <name evidence="2" type="ORF">CCE28_08205</name>
</gene>
<sequence length="357" mass="40843">MKVAIIGAGIAGLSCACELQKYNISYTIFERNNFIGEGIPHVAAFLNILDRTKGDALKYFERNYKIKIKELSTLNKIVHHSPNKTTLVEKANLGQIIYRGNHKNSFKMQLFNQLKNPNILLSTMGDSDKLSKEYDHVVLATGNHYGALEYGCWQTWVKTIVKGAVISGNFHMDTLIVWINKDYCKEGYAYLTPIDNKTAVLILIVTDIKEKEIDMYWTRFLETENINNKILQSFMLEHAAGYCYPRKVNNIYFAGNSAGGIDPFLGFGQLNSIIQGVMVARAIAENKSYDKLINSLTQRNLWMYEFRKKYNKMTNKDYDRLIQTIGTPGIKHTIYHTNIDIVKWGGTSFNLFNKLKK</sequence>
<dbReference type="GO" id="GO:0016491">
    <property type="term" value="F:oxidoreductase activity"/>
    <property type="evidence" value="ECO:0007669"/>
    <property type="project" value="InterPro"/>
</dbReference>
<protein>
    <recommendedName>
        <fullName evidence="1">FAD/NAD(P)-binding domain-containing protein</fullName>
    </recommendedName>
</protein>
<reference evidence="2 3" key="1">
    <citation type="submission" date="2017-06" db="EMBL/GenBank/DDBJ databases">
        <title>Draft genome sequence of anaerobic fermentative bacterium Anaeromicrobium sediminis DY2726D isolated from West Pacific Ocean sediments.</title>
        <authorList>
            <person name="Zeng X."/>
        </authorList>
    </citation>
    <scope>NUCLEOTIDE SEQUENCE [LARGE SCALE GENOMIC DNA]</scope>
    <source>
        <strain evidence="2 3">DY2726D</strain>
    </source>
</reference>
<dbReference type="Proteomes" id="UP000216024">
    <property type="component" value="Unassembled WGS sequence"/>
</dbReference>
<proteinExistence type="predicted"/>
<dbReference type="AlphaFoldDB" id="A0A267MK80"/>
<evidence type="ECO:0000313" key="3">
    <source>
        <dbReference type="Proteomes" id="UP000216024"/>
    </source>
</evidence>
<keyword evidence="3" id="KW-1185">Reference proteome</keyword>
<accession>A0A267MK80</accession>
<organism evidence="2 3">
    <name type="scientific">Anaeromicrobium sediminis</name>
    <dbReference type="NCBI Taxonomy" id="1478221"/>
    <lineage>
        <taxon>Bacteria</taxon>
        <taxon>Bacillati</taxon>
        <taxon>Bacillota</taxon>
        <taxon>Clostridia</taxon>
        <taxon>Peptostreptococcales</taxon>
        <taxon>Thermotaleaceae</taxon>
        <taxon>Anaeromicrobium</taxon>
    </lineage>
</organism>
<dbReference type="PANTHER" id="PTHR42685:SF22">
    <property type="entry name" value="CONDITIONED MEDIUM FACTOR RECEPTOR 1"/>
    <property type="match status" value="1"/>
</dbReference>
<dbReference type="RefSeq" id="WP_095132831.1">
    <property type="nucleotide sequence ID" value="NZ_NIBG01000005.1"/>
</dbReference>
<dbReference type="InterPro" id="IPR023753">
    <property type="entry name" value="FAD/NAD-binding_dom"/>
</dbReference>
<name>A0A267MK80_9FIRM</name>
<dbReference type="InterPro" id="IPR036188">
    <property type="entry name" value="FAD/NAD-bd_sf"/>
</dbReference>
<comment type="caution">
    <text evidence="2">The sequence shown here is derived from an EMBL/GenBank/DDBJ whole genome shotgun (WGS) entry which is preliminary data.</text>
</comment>
<dbReference type="OrthoDB" id="25353at2"/>
<dbReference type="Pfam" id="PF07992">
    <property type="entry name" value="Pyr_redox_2"/>
    <property type="match status" value="1"/>
</dbReference>
<feature type="domain" description="FAD/NAD(P)-binding" evidence="1">
    <location>
        <begin position="1"/>
        <end position="144"/>
    </location>
</feature>
<evidence type="ECO:0000259" key="1">
    <source>
        <dbReference type="Pfam" id="PF07992"/>
    </source>
</evidence>
<dbReference type="Gene3D" id="3.50.50.60">
    <property type="entry name" value="FAD/NAD(P)-binding domain"/>
    <property type="match status" value="1"/>
</dbReference>
<dbReference type="InterPro" id="IPR050407">
    <property type="entry name" value="Geranylgeranyl_reductase"/>
</dbReference>
<dbReference type="PROSITE" id="PS51257">
    <property type="entry name" value="PROKAR_LIPOPROTEIN"/>
    <property type="match status" value="1"/>
</dbReference>